<dbReference type="Proteomes" id="UP000019443">
    <property type="component" value="Unassembled WGS sequence"/>
</dbReference>
<evidence type="ECO:0000313" key="1">
    <source>
        <dbReference type="EMBL" id="CDM60561.1"/>
    </source>
</evidence>
<dbReference type="AlphaFoldDB" id="W6S2B9"/>
<reference evidence="1" key="1">
    <citation type="submission" date="2013-11" db="EMBL/GenBank/DDBJ databases">
        <title>Draft genome sequence of the broad-host-range Rhizobium sp. LPU83 strain, a member of the low-genetic diversity Oregon-like Rhizobium sp. group.</title>
        <authorList>
            <person name="Wibberg D."/>
            <person name="Puehler A."/>
            <person name="Schlueter A."/>
        </authorList>
    </citation>
    <scope>NUCLEOTIDE SEQUENCE [LARGE SCALE GENOMIC DNA]</scope>
    <source>
        <strain evidence="1">LPU83</strain>
        <plasmid evidence="1">pLPU83b</plasmid>
    </source>
</reference>
<keyword evidence="2" id="KW-1185">Reference proteome</keyword>
<dbReference type="EMBL" id="CBYB010000058">
    <property type="protein sequence ID" value="CDM60561.1"/>
    <property type="molecule type" value="Genomic_DNA"/>
</dbReference>
<organism evidence="1 2">
    <name type="scientific">Rhizobium favelukesii</name>
    <dbReference type="NCBI Taxonomy" id="348824"/>
    <lineage>
        <taxon>Bacteria</taxon>
        <taxon>Pseudomonadati</taxon>
        <taxon>Pseudomonadota</taxon>
        <taxon>Alphaproteobacteria</taxon>
        <taxon>Hyphomicrobiales</taxon>
        <taxon>Rhizobiaceae</taxon>
        <taxon>Rhizobium/Agrobacterium group</taxon>
        <taxon>Rhizobium</taxon>
    </lineage>
</organism>
<comment type="caution">
    <text evidence="1">The sequence shown here is derived from an EMBL/GenBank/DDBJ whole genome shotgun (WGS) entry which is preliminary data.</text>
</comment>
<evidence type="ECO:0000313" key="2">
    <source>
        <dbReference type="Proteomes" id="UP000019443"/>
    </source>
</evidence>
<protein>
    <submittedName>
        <fullName evidence="1">Uncharacterized protein</fullName>
    </submittedName>
</protein>
<sequence length="197" mass="22351">MTFEVQADCRVGGRNQHLALNHDVTRINTIIDPMPRDGIFALLRQQRPRRCVRSRISWQRTVVIIESTSTRSPKHVRWQYERIGNGENPIYRLSLQKRAELFNAFHALDIGASRPLCEDGVVTQGRTNDVAHRYCQFSASDSKRTTANNDAGGDCPCCRIHVLIARLAGTAAHRRRPICHLYPPTKLGNSRPSRRAT</sequence>
<keyword evidence="1" id="KW-0614">Plasmid</keyword>
<proteinExistence type="predicted"/>
<gene>
    <name evidence="1" type="ORF">LPU83_pLPU83b_0581</name>
</gene>
<name>W6S2B9_9HYPH</name>
<geneLocation type="plasmid" evidence="1">
    <name>pLPU83b</name>
</geneLocation>
<accession>W6S2B9</accession>